<reference evidence="1" key="1">
    <citation type="submission" date="2022-11" db="EMBL/GenBank/DDBJ databases">
        <title>Draft genome of Mycoplasma arginini isolated from fly.</title>
        <authorList>
            <person name="Severgnini M."/>
            <person name="Gioia G."/>
            <person name="Cremonesi P."/>
            <person name="Moroni P."/>
            <person name="Addis M.F."/>
            <person name="Castiglioni B."/>
        </authorList>
    </citation>
    <scope>NUCLEOTIDE SEQUENCE</scope>
    <source>
        <strain evidence="1">QMP CG1-1632</strain>
    </source>
</reference>
<dbReference type="AlphaFoldDB" id="A0AA43R0G2"/>
<name>A0AA43R0G2_MYCAR</name>
<accession>A0AA43R0G2</accession>
<protein>
    <submittedName>
        <fullName evidence="1">Uncharacterized protein</fullName>
    </submittedName>
</protein>
<gene>
    <name evidence="1" type="ORF">DCBHLPFO_00663</name>
</gene>
<evidence type="ECO:0000313" key="1">
    <source>
        <dbReference type="EMBL" id="MDI3349905.1"/>
    </source>
</evidence>
<evidence type="ECO:0000313" key="2">
    <source>
        <dbReference type="Proteomes" id="UP001162175"/>
    </source>
</evidence>
<dbReference type="Proteomes" id="UP001162175">
    <property type="component" value="Unassembled WGS sequence"/>
</dbReference>
<proteinExistence type="predicted"/>
<dbReference type="EMBL" id="JAPFAR010000155">
    <property type="protein sequence ID" value="MDI3349905.1"/>
    <property type="molecule type" value="Genomic_DNA"/>
</dbReference>
<comment type="caution">
    <text evidence="1">The sequence shown here is derived from an EMBL/GenBank/DDBJ whole genome shotgun (WGS) entry which is preliminary data.</text>
</comment>
<organism evidence="1 2">
    <name type="scientific">Mycoplasmopsis arginini</name>
    <name type="common">Mycoplasma arginini</name>
    <dbReference type="NCBI Taxonomy" id="2094"/>
    <lineage>
        <taxon>Bacteria</taxon>
        <taxon>Bacillati</taxon>
        <taxon>Mycoplasmatota</taxon>
        <taxon>Mycoplasmoidales</taxon>
        <taxon>Metamycoplasmataceae</taxon>
        <taxon>Mycoplasmopsis</taxon>
    </lineage>
</organism>
<sequence length="130" mass="15146">MAEIIKVSSYKNGQIIFHFSNKVQLSIIWDWGSYSDNNMKRPKDINRPYDEVWSSKTVEVYSIGSNPNGINEWLDFMYGGNPAGYIPAQDIPIIIERACEWILRTDTTYLTHVENIQLIYSVHIDSLAWW</sequence>